<evidence type="ECO:0000313" key="4">
    <source>
        <dbReference type="Proteomes" id="UP001634747"/>
    </source>
</evidence>
<dbReference type="NCBIfam" id="TIGR02595">
    <property type="entry name" value="PEP_CTERM"/>
    <property type="match status" value="1"/>
</dbReference>
<evidence type="ECO:0000256" key="1">
    <source>
        <dbReference type="SAM" id="SignalP"/>
    </source>
</evidence>
<reference evidence="3 4" key="1">
    <citation type="submission" date="2024-12" db="EMBL/GenBank/DDBJ databases">
        <authorList>
            <person name="Lee Y."/>
        </authorList>
    </citation>
    <scope>NUCLEOTIDE SEQUENCE [LARGE SCALE GENOMIC DNA]</scope>
    <source>
        <strain evidence="3 4">03SUJ4</strain>
    </source>
</reference>
<keyword evidence="1" id="KW-0732">Signal</keyword>
<gene>
    <name evidence="3" type="ORF">ACK2TP_00580</name>
</gene>
<dbReference type="InterPro" id="IPR013424">
    <property type="entry name" value="Ice-binding_C"/>
</dbReference>
<accession>A0ABW9KGZ7</accession>
<dbReference type="Pfam" id="PF07589">
    <property type="entry name" value="PEP-CTERM"/>
    <property type="match status" value="1"/>
</dbReference>
<comment type="caution">
    <text evidence="3">The sequence shown here is derived from an EMBL/GenBank/DDBJ whole genome shotgun (WGS) entry which is preliminary data.</text>
</comment>
<protein>
    <submittedName>
        <fullName evidence="3">PEP-CTERM sorting domain-containing protein</fullName>
    </submittedName>
</protein>
<feature type="signal peptide" evidence="1">
    <location>
        <begin position="1"/>
        <end position="20"/>
    </location>
</feature>
<dbReference type="EMBL" id="JBJYXY010000001">
    <property type="protein sequence ID" value="MFN2974246.1"/>
    <property type="molecule type" value="Genomic_DNA"/>
</dbReference>
<organism evidence="3 4">
    <name type="scientific">Terriglobus aquaticus</name>
    <dbReference type="NCBI Taxonomy" id="940139"/>
    <lineage>
        <taxon>Bacteria</taxon>
        <taxon>Pseudomonadati</taxon>
        <taxon>Acidobacteriota</taxon>
        <taxon>Terriglobia</taxon>
        <taxon>Terriglobales</taxon>
        <taxon>Acidobacteriaceae</taxon>
        <taxon>Terriglobus</taxon>
    </lineage>
</organism>
<name>A0ABW9KGZ7_9BACT</name>
<evidence type="ECO:0000259" key="2">
    <source>
        <dbReference type="Pfam" id="PF07589"/>
    </source>
</evidence>
<evidence type="ECO:0000313" key="3">
    <source>
        <dbReference type="EMBL" id="MFN2974246.1"/>
    </source>
</evidence>
<dbReference type="RefSeq" id="WP_263414184.1">
    <property type="nucleotide sequence ID" value="NZ_BAABBH010000001.1"/>
</dbReference>
<proteinExistence type="predicted"/>
<dbReference type="Proteomes" id="UP001634747">
    <property type="component" value="Unassembled WGS sequence"/>
</dbReference>
<feature type="chain" id="PRO_5045853288" evidence="1">
    <location>
        <begin position="21"/>
        <end position="175"/>
    </location>
</feature>
<feature type="domain" description="Ice-binding protein C-terminal" evidence="2">
    <location>
        <begin position="143"/>
        <end position="166"/>
    </location>
</feature>
<keyword evidence="4" id="KW-1185">Reference proteome</keyword>
<sequence length="175" mass="17989">MRFRLASVAVLLFASAAARADSVTLTINNPVQSVTSAGGTLSFNATASAPLTNMGSEDLNSLSFQLNPANSFFIDPSSFTMGNWPFTLNPGDSYTDVLFTVTVPANTAANSFIGSVELDGGPDNTALGTQSFTINVTPAATAATPEPSSLLMLGTGVVALAGSMRRRFTGLAASR</sequence>